<evidence type="ECO:0000313" key="3">
    <source>
        <dbReference type="Proteomes" id="UP000887574"/>
    </source>
</evidence>
<evidence type="ECO:0000259" key="2">
    <source>
        <dbReference type="Pfam" id="PF05670"/>
    </source>
</evidence>
<name>A0A915E083_9BILA</name>
<dbReference type="Proteomes" id="UP000887574">
    <property type="component" value="Unplaced"/>
</dbReference>
<evidence type="ECO:0000313" key="4">
    <source>
        <dbReference type="WBParaSite" id="jg24534"/>
    </source>
</evidence>
<dbReference type="GO" id="GO:0000049">
    <property type="term" value="F:tRNA binding"/>
    <property type="evidence" value="ECO:0007669"/>
    <property type="project" value="TreeGrafter"/>
</dbReference>
<feature type="compositionally biased region" description="Acidic residues" evidence="1">
    <location>
        <begin position="75"/>
        <end position="91"/>
    </location>
</feature>
<dbReference type="InterPro" id="IPR008532">
    <property type="entry name" value="NFACT_RNA-bd"/>
</dbReference>
<reference evidence="4" key="1">
    <citation type="submission" date="2022-11" db="UniProtKB">
        <authorList>
            <consortium name="WormBaseParasite"/>
        </authorList>
    </citation>
    <scope>IDENTIFICATION</scope>
</reference>
<dbReference type="GO" id="GO:1990112">
    <property type="term" value="C:RQC complex"/>
    <property type="evidence" value="ECO:0007669"/>
    <property type="project" value="TreeGrafter"/>
</dbReference>
<keyword evidence="3" id="KW-1185">Reference proteome</keyword>
<dbReference type="AlphaFoldDB" id="A0A915E083"/>
<dbReference type="GO" id="GO:0043023">
    <property type="term" value="F:ribosomal large subunit binding"/>
    <property type="evidence" value="ECO:0007669"/>
    <property type="project" value="TreeGrafter"/>
</dbReference>
<organism evidence="3 4">
    <name type="scientific">Ditylenchus dipsaci</name>
    <dbReference type="NCBI Taxonomy" id="166011"/>
    <lineage>
        <taxon>Eukaryota</taxon>
        <taxon>Metazoa</taxon>
        <taxon>Ecdysozoa</taxon>
        <taxon>Nematoda</taxon>
        <taxon>Chromadorea</taxon>
        <taxon>Rhabditida</taxon>
        <taxon>Tylenchina</taxon>
        <taxon>Tylenchomorpha</taxon>
        <taxon>Sphaerularioidea</taxon>
        <taxon>Anguinidae</taxon>
        <taxon>Anguininae</taxon>
        <taxon>Ditylenchus</taxon>
    </lineage>
</organism>
<dbReference type="InterPro" id="IPR051608">
    <property type="entry name" value="RQC_Subunit_NEMF"/>
</dbReference>
<feature type="region of interest" description="Disordered" evidence="1">
    <location>
        <begin position="75"/>
        <end position="95"/>
    </location>
</feature>
<sequence>MAICFSTAWEAKVVINAWWVRHDQVSRTAQTGEFLPSGSFMIRGKRNFLPSCQLQLGFGLMFNIVDDELVKENDDVSLEDESAGSESESETEAVNNVDVNETLNFPMYKWI</sequence>
<feature type="domain" description="NFACT RNA-binding" evidence="2">
    <location>
        <begin position="1"/>
        <end position="44"/>
    </location>
</feature>
<proteinExistence type="predicted"/>
<protein>
    <submittedName>
        <fullName evidence="4">NFACT RNA-binding domain-containing protein</fullName>
    </submittedName>
</protein>
<evidence type="ECO:0000256" key="1">
    <source>
        <dbReference type="SAM" id="MobiDB-lite"/>
    </source>
</evidence>
<dbReference type="PANTHER" id="PTHR15239">
    <property type="entry name" value="NUCLEAR EXPORT MEDIATOR FACTOR NEMF"/>
    <property type="match status" value="1"/>
</dbReference>
<dbReference type="GO" id="GO:1990116">
    <property type="term" value="P:ribosome-associated ubiquitin-dependent protein catabolic process"/>
    <property type="evidence" value="ECO:0007669"/>
    <property type="project" value="TreeGrafter"/>
</dbReference>
<dbReference type="Pfam" id="PF05670">
    <property type="entry name" value="NFACT-R_1"/>
    <property type="match status" value="1"/>
</dbReference>
<dbReference type="GO" id="GO:0072344">
    <property type="term" value="P:rescue of stalled ribosome"/>
    <property type="evidence" value="ECO:0007669"/>
    <property type="project" value="TreeGrafter"/>
</dbReference>
<dbReference type="PANTHER" id="PTHR15239:SF6">
    <property type="entry name" value="RIBOSOME QUALITY CONTROL COMPLEX SUBUNIT NEMF"/>
    <property type="match status" value="1"/>
</dbReference>
<accession>A0A915E083</accession>
<dbReference type="WBParaSite" id="jg24534">
    <property type="protein sequence ID" value="jg24534"/>
    <property type="gene ID" value="jg24534"/>
</dbReference>